<dbReference type="PANTHER" id="PTHR35870:SF6">
    <property type="entry name" value="MGS207 PROTEIN"/>
    <property type="match status" value="1"/>
</dbReference>
<proteinExistence type="predicted"/>
<gene>
    <name evidence="2" type="ORF">EK21DRAFT_100748</name>
</gene>
<dbReference type="Proteomes" id="UP000799777">
    <property type="component" value="Unassembled WGS sequence"/>
</dbReference>
<protein>
    <submittedName>
        <fullName evidence="2">Uncharacterized protein</fullName>
    </submittedName>
</protein>
<comment type="caution">
    <text evidence="2">The sequence shown here is derived from an EMBL/GenBank/DDBJ whole genome shotgun (WGS) entry which is preliminary data.</text>
</comment>
<dbReference type="GO" id="GO:0016491">
    <property type="term" value="F:oxidoreductase activity"/>
    <property type="evidence" value="ECO:0007669"/>
    <property type="project" value="UniProtKB-KW"/>
</dbReference>
<evidence type="ECO:0000256" key="1">
    <source>
        <dbReference type="ARBA" id="ARBA00023002"/>
    </source>
</evidence>
<evidence type="ECO:0000313" key="2">
    <source>
        <dbReference type="EMBL" id="KAF2030001.1"/>
    </source>
</evidence>
<dbReference type="PANTHER" id="PTHR35870">
    <property type="entry name" value="PROTEIN, PUTATIVE (AFU_ORTHOLOGUE AFUA_5G03330)-RELATED"/>
    <property type="match status" value="1"/>
</dbReference>
<dbReference type="EMBL" id="ML978194">
    <property type="protein sequence ID" value="KAF2030001.1"/>
    <property type="molecule type" value="Genomic_DNA"/>
</dbReference>
<dbReference type="InterPro" id="IPR025337">
    <property type="entry name" value="Questin_oxidase-like"/>
</dbReference>
<organism evidence="2 3">
    <name type="scientific">Setomelanomma holmii</name>
    <dbReference type="NCBI Taxonomy" id="210430"/>
    <lineage>
        <taxon>Eukaryota</taxon>
        <taxon>Fungi</taxon>
        <taxon>Dikarya</taxon>
        <taxon>Ascomycota</taxon>
        <taxon>Pezizomycotina</taxon>
        <taxon>Dothideomycetes</taxon>
        <taxon>Pleosporomycetidae</taxon>
        <taxon>Pleosporales</taxon>
        <taxon>Pleosporineae</taxon>
        <taxon>Phaeosphaeriaceae</taxon>
        <taxon>Setomelanomma</taxon>
    </lineage>
</organism>
<dbReference type="AlphaFoldDB" id="A0A9P4LK60"/>
<reference evidence="2" key="1">
    <citation type="journal article" date="2020" name="Stud. Mycol.">
        <title>101 Dothideomycetes genomes: a test case for predicting lifestyles and emergence of pathogens.</title>
        <authorList>
            <person name="Haridas S."/>
            <person name="Albert R."/>
            <person name="Binder M."/>
            <person name="Bloem J."/>
            <person name="Labutti K."/>
            <person name="Salamov A."/>
            <person name="Andreopoulos B."/>
            <person name="Baker S."/>
            <person name="Barry K."/>
            <person name="Bills G."/>
            <person name="Bluhm B."/>
            <person name="Cannon C."/>
            <person name="Castanera R."/>
            <person name="Culley D."/>
            <person name="Daum C."/>
            <person name="Ezra D."/>
            <person name="Gonzalez J."/>
            <person name="Henrissat B."/>
            <person name="Kuo A."/>
            <person name="Liang C."/>
            <person name="Lipzen A."/>
            <person name="Lutzoni F."/>
            <person name="Magnuson J."/>
            <person name="Mondo S."/>
            <person name="Nolan M."/>
            <person name="Ohm R."/>
            <person name="Pangilinan J."/>
            <person name="Park H.-J."/>
            <person name="Ramirez L."/>
            <person name="Alfaro M."/>
            <person name="Sun H."/>
            <person name="Tritt A."/>
            <person name="Yoshinaga Y."/>
            <person name="Zwiers L.-H."/>
            <person name="Turgeon B."/>
            <person name="Goodwin S."/>
            <person name="Spatafora J."/>
            <person name="Crous P."/>
            <person name="Grigoriev I."/>
        </authorList>
    </citation>
    <scope>NUCLEOTIDE SEQUENCE</scope>
    <source>
        <strain evidence="2">CBS 110217</strain>
    </source>
</reference>
<evidence type="ECO:0000313" key="3">
    <source>
        <dbReference type="Proteomes" id="UP000799777"/>
    </source>
</evidence>
<accession>A0A9P4LK60</accession>
<keyword evidence="1" id="KW-0560">Oxidoreductase</keyword>
<dbReference type="Pfam" id="PF14027">
    <property type="entry name" value="Questin_oxidase"/>
    <property type="match status" value="1"/>
</dbReference>
<keyword evidence="3" id="KW-1185">Reference proteome</keyword>
<dbReference type="OrthoDB" id="10265971at2759"/>
<name>A0A9P4LK60_9PLEO</name>
<sequence>MFSLPRVSIPSFLRVGGGNYPKVDLPAVQIHDIETAAEKRPRTLKHLLKANHANYSIIYHDLRFHNHTPHILGSAFILGGTAEHLNDIYEKEAEELEPWKDAPGEISRDDWRDFLGKREYQRAFVDFFEDQLVLTRYDLQALLDEYLLGGKEPLINGLISGLAHPLIHLGYAYELQSKTVAIEALALGACFYSPLHKYIDDPKYTKPNVYRREGGETTELRDVLTKVRGDKRFDGLYPHRSGDISKVLEEREEAFLEYWNGWEITKPTEQFEEAQRLAAAILVETPPPDNGRFDFFFVHLLTSSHAIRILLPLIPAMFHVNLLRQWWLFTLAVYIAQTRPRLDLSSKIEEYDVKGRDWKHVVHNALSGPNSKDAHYVKALRSLKICAETWGDDDKYYRNAAIKFADEFQHWGGFGTEENAANLAYPDKQ</sequence>